<protein>
    <recommendedName>
        <fullName evidence="2">MalT-like TPR region domain-containing protein</fullName>
    </recommendedName>
</protein>
<name>X1CQ61_9ZZZZ</name>
<feature type="non-terminal residue" evidence="1">
    <location>
        <position position="1"/>
    </location>
</feature>
<dbReference type="EMBL" id="BART01019695">
    <property type="protein sequence ID" value="GAG95087.1"/>
    <property type="molecule type" value="Genomic_DNA"/>
</dbReference>
<evidence type="ECO:0008006" key="2">
    <source>
        <dbReference type="Google" id="ProtNLM"/>
    </source>
</evidence>
<evidence type="ECO:0000313" key="1">
    <source>
        <dbReference type="EMBL" id="GAG95087.1"/>
    </source>
</evidence>
<dbReference type="InterPro" id="IPR011990">
    <property type="entry name" value="TPR-like_helical_dom_sf"/>
</dbReference>
<comment type="caution">
    <text evidence="1">The sequence shown here is derived from an EMBL/GenBank/DDBJ whole genome shotgun (WGS) entry which is preliminary data.</text>
</comment>
<dbReference type="SUPFAM" id="SSF48452">
    <property type="entry name" value="TPR-like"/>
    <property type="match status" value="1"/>
</dbReference>
<gene>
    <name evidence="1" type="ORF">S01H4_36786</name>
</gene>
<sequence length="294" mass="34042">KRVRCLRKIADILALKGDFQESVIRYKKVQDVTIEANNLVENVIISLNKARINLYMENYDEIIDDYKYAERFLFENGLENILVDILAERGLLYIFSDKEELFDEVLEKLGEREREGIETARVWISYLNGIKQIHKGEYNDAYGSLISTLQEALEIDKLISVGVLFNLIRIIVEIYKENLNQPFVSEEVNNYLGLISGIVNESNFFYLKGLSYLVNLLWQIISKEGEDHNEIIIQASEYFAKTGIEEFGNFLLILQYNMAEWLGLEGVKIQSVFATPRKFESPQIALMELLEKAV</sequence>
<proteinExistence type="predicted"/>
<reference evidence="1" key="1">
    <citation type="journal article" date="2014" name="Front. Microbiol.">
        <title>High frequency of phylogenetically diverse reductive dehalogenase-homologous genes in deep subseafloor sedimentary metagenomes.</title>
        <authorList>
            <person name="Kawai M."/>
            <person name="Futagami T."/>
            <person name="Toyoda A."/>
            <person name="Takaki Y."/>
            <person name="Nishi S."/>
            <person name="Hori S."/>
            <person name="Arai W."/>
            <person name="Tsubouchi T."/>
            <person name="Morono Y."/>
            <person name="Uchiyama I."/>
            <person name="Ito T."/>
            <person name="Fujiyama A."/>
            <person name="Inagaki F."/>
            <person name="Takami H."/>
        </authorList>
    </citation>
    <scope>NUCLEOTIDE SEQUENCE</scope>
    <source>
        <strain evidence="1">Expedition CK06-06</strain>
    </source>
</reference>
<accession>X1CQ61</accession>
<dbReference type="AlphaFoldDB" id="X1CQ61"/>
<organism evidence="1">
    <name type="scientific">marine sediment metagenome</name>
    <dbReference type="NCBI Taxonomy" id="412755"/>
    <lineage>
        <taxon>unclassified sequences</taxon>
        <taxon>metagenomes</taxon>
        <taxon>ecological metagenomes</taxon>
    </lineage>
</organism>
<feature type="non-terminal residue" evidence="1">
    <location>
        <position position="294"/>
    </location>
</feature>